<dbReference type="Gene3D" id="3.40.1280.10">
    <property type="match status" value="1"/>
</dbReference>
<evidence type="ECO:0000256" key="14">
    <source>
        <dbReference type="HAMAP-Rule" id="MF_00077"/>
    </source>
</evidence>
<comment type="subcellular location">
    <subcellularLocation>
        <location evidence="2 14">Cytoplasm</location>
    </subcellularLocation>
</comment>
<evidence type="ECO:0000256" key="7">
    <source>
        <dbReference type="ARBA" id="ARBA00022490"/>
    </source>
</evidence>
<evidence type="ECO:0000313" key="16">
    <source>
        <dbReference type="Proteomes" id="UP000029387"/>
    </source>
</evidence>
<reference evidence="15 16" key="1">
    <citation type="submission" date="2014-06" db="EMBL/GenBank/DDBJ databases">
        <authorList>
            <person name="Ngugi D.K."/>
            <person name="Blom J."/>
            <person name="Alam I."/>
            <person name="Rashid M."/>
            <person name="Baalawi W."/>
            <person name="Zhang G."/>
            <person name="Hikmawan T."/>
            <person name="Guan Y."/>
            <person name="Antunes A."/>
            <person name="Siam R."/>
            <person name="El-Dorry H."/>
            <person name="Bajic V."/>
            <person name="Stingl U."/>
        </authorList>
    </citation>
    <scope>NUCLEOTIDE SEQUENCE [LARGE SCALE GENOMIC DNA]</scope>
    <source>
        <strain evidence="15">SCGC AAA799-P11</strain>
    </source>
</reference>
<comment type="function">
    <text evidence="1 14">Specifically catalyzes the AdoMet-dependent 2'-O-ribose methylation of cytidine at position 56 in tRNAs.</text>
</comment>
<evidence type="ECO:0000256" key="13">
    <source>
        <dbReference type="ARBA" id="ARBA00047792"/>
    </source>
</evidence>
<proteinExistence type="inferred from homology"/>
<dbReference type="PIRSF" id="PIRSF016123">
    <property type="entry name" value="UCP016123"/>
    <property type="match status" value="1"/>
</dbReference>
<dbReference type="AlphaFoldDB" id="A0A087S354"/>
<feature type="binding site" evidence="14">
    <location>
        <begin position="108"/>
        <end position="112"/>
    </location>
    <ligand>
        <name>S-adenosyl-L-methionine</name>
        <dbReference type="ChEBI" id="CHEBI:59789"/>
    </ligand>
</feature>
<dbReference type="InterPro" id="IPR002845">
    <property type="entry name" value="tRNA_mtfrase_aTrm56"/>
</dbReference>
<protein>
    <recommendedName>
        <fullName evidence="6 14">tRNA (cytidine(56)-2'-O)-methyltransferase</fullName>
        <ecNumber evidence="5 14">2.1.1.206</ecNumber>
    </recommendedName>
    <alternativeName>
        <fullName evidence="12 14">tRNA ribose 2'-O-methyltransferase aTrm56</fullName>
    </alternativeName>
</protein>
<dbReference type="SUPFAM" id="SSF75217">
    <property type="entry name" value="alpha/beta knot"/>
    <property type="match status" value="1"/>
</dbReference>
<comment type="catalytic activity">
    <reaction evidence="13 14">
        <text>cytidine(56) in tRNA + S-adenosyl-L-methionine = 2'-O-methylcytidine(56) in tRNA + S-adenosyl-L-homocysteine + H(+)</text>
        <dbReference type="Rhea" id="RHEA:42968"/>
        <dbReference type="Rhea" id="RHEA-COMP:10308"/>
        <dbReference type="Rhea" id="RHEA-COMP:10309"/>
        <dbReference type="ChEBI" id="CHEBI:15378"/>
        <dbReference type="ChEBI" id="CHEBI:57856"/>
        <dbReference type="ChEBI" id="CHEBI:59789"/>
        <dbReference type="ChEBI" id="CHEBI:74495"/>
        <dbReference type="ChEBI" id="CHEBI:82748"/>
        <dbReference type="EC" id="2.1.1.206"/>
    </reaction>
</comment>
<dbReference type="EC" id="2.1.1.206" evidence="5 14"/>
<keyword evidence="9 14" id="KW-0808">Transferase</keyword>
<evidence type="ECO:0000256" key="10">
    <source>
        <dbReference type="ARBA" id="ARBA00022691"/>
    </source>
</evidence>
<keyword evidence="16" id="KW-1185">Reference proteome</keyword>
<comment type="similarity">
    <text evidence="3 14">Belongs to the aTrm56 family.</text>
</comment>
<dbReference type="EMBL" id="JOSZ01000002">
    <property type="protein sequence ID" value="KFM20158.1"/>
    <property type="molecule type" value="Genomic_DNA"/>
</dbReference>
<sequence>MVIEVVRIGQRLVRDDRVTTHVALVSRAFGAETIFMTEINPEIKDTLGKINETWGGNFTVEFIENWKPIIKKKKREGFKIVHLSMYGEKINDIQDKIRGEENLLIVVGAEKVPREIYELADYNVGIGSQPHSEISALAILLDRIQEGQQFEKEFPDAKRKIIPTKTGKNVQVKETRD</sequence>
<evidence type="ECO:0000256" key="9">
    <source>
        <dbReference type="ARBA" id="ARBA00022679"/>
    </source>
</evidence>
<dbReference type="InterPro" id="IPR029028">
    <property type="entry name" value="Alpha/beta_knot_MTases"/>
</dbReference>
<accession>A0A087S354</accession>
<evidence type="ECO:0000313" key="15">
    <source>
        <dbReference type="EMBL" id="KFM20158.1"/>
    </source>
</evidence>
<dbReference type="InterPro" id="IPR029026">
    <property type="entry name" value="tRNA_m1G_MTases_N"/>
</dbReference>
<dbReference type="PATRIC" id="fig|1502295.3.peg.228"/>
<dbReference type="GO" id="GO:0106059">
    <property type="term" value="F:tRNA (cytidine(56)-2'-O)-methyltransferase activity"/>
    <property type="evidence" value="ECO:0007669"/>
    <property type="project" value="UniProtKB-EC"/>
</dbReference>
<dbReference type="Proteomes" id="UP000029387">
    <property type="component" value="Unassembled WGS sequence"/>
</dbReference>
<evidence type="ECO:0000256" key="12">
    <source>
        <dbReference type="ARBA" id="ARBA00029826"/>
    </source>
</evidence>
<dbReference type="Pfam" id="PF01994">
    <property type="entry name" value="Trm56"/>
    <property type="match status" value="1"/>
</dbReference>
<dbReference type="PANTHER" id="PTHR42197:SF1">
    <property type="entry name" value="TRNA (CYTIDINE(56)-2'-O)-METHYLTRANSFERASE"/>
    <property type="match status" value="1"/>
</dbReference>
<evidence type="ECO:0000256" key="8">
    <source>
        <dbReference type="ARBA" id="ARBA00022603"/>
    </source>
</evidence>
<comment type="caution">
    <text evidence="15">The sequence shown here is derived from an EMBL/GenBank/DDBJ whole genome shotgun (WGS) entry which is preliminary data.</text>
</comment>
<dbReference type="CDD" id="cd18083">
    <property type="entry name" value="aTrm56-like"/>
    <property type="match status" value="1"/>
</dbReference>
<dbReference type="GO" id="GO:0002128">
    <property type="term" value="P:tRNA nucleoside ribose methylation"/>
    <property type="evidence" value="ECO:0007669"/>
    <property type="project" value="UniProtKB-UniRule"/>
</dbReference>
<keyword evidence="10 14" id="KW-0949">S-adenosyl-L-methionine</keyword>
<dbReference type="GO" id="GO:0005737">
    <property type="term" value="C:cytoplasm"/>
    <property type="evidence" value="ECO:0007669"/>
    <property type="project" value="UniProtKB-SubCell"/>
</dbReference>
<keyword evidence="8 14" id="KW-0489">Methyltransferase</keyword>
<evidence type="ECO:0000256" key="2">
    <source>
        <dbReference type="ARBA" id="ARBA00004496"/>
    </source>
</evidence>
<comment type="caution">
    <text evidence="14">Lacks conserved residue(s) required for the propagation of feature annotation.</text>
</comment>
<name>A0A087S354_9ARCH</name>
<evidence type="ECO:0000256" key="4">
    <source>
        <dbReference type="ARBA" id="ARBA00011738"/>
    </source>
</evidence>
<dbReference type="HAMAP" id="MF_00077">
    <property type="entry name" value="tRNA_methyltr_aTrm56"/>
    <property type="match status" value="1"/>
</dbReference>
<comment type="subunit">
    <text evidence="4 14">Homodimer.</text>
</comment>
<evidence type="ECO:0000256" key="11">
    <source>
        <dbReference type="ARBA" id="ARBA00022694"/>
    </source>
</evidence>
<feature type="binding site" evidence="14">
    <location>
        <position position="83"/>
    </location>
    <ligand>
        <name>S-adenosyl-L-methionine</name>
        <dbReference type="ChEBI" id="CHEBI:59789"/>
    </ligand>
</feature>
<keyword evidence="11 14" id="KW-0819">tRNA processing</keyword>
<evidence type="ECO:0000256" key="5">
    <source>
        <dbReference type="ARBA" id="ARBA00012624"/>
    </source>
</evidence>
<evidence type="ECO:0000256" key="3">
    <source>
        <dbReference type="ARBA" id="ARBA00010324"/>
    </source>
</evidence>
<dbReference type="PANTHER" id="PTHR42197">
    <property type="entry name" value="TRNA (CYTIDINE(56)-2'-O)-METHYLTRANSFERASE"/>
    <property type="match status" value="1"/>
</dbReference>
<keyword evidence="7 14" id="KW-0963">Cytoplasm</keyword>
<evidence type="ECO:0000256" key="1">
    <source>
        <dbReference type="ARBA" id="ARBA00003959"/>
    </source>
</evidence>
<evidence type="ECO:0000256" key="6">
    <source>
        <dbReference type="ARBA" id="ARBA00013709"/>
    </source>
</evidence>
<gene>
    <name evidence="15" type="ORF">AAA799P11_00234</name>
</gene>
<organism evidence="15 16">
    <name type="scientific">Marine Group I thaumarchaeote SCGC AAA799-P11</name>
    <dbReference type="NCBI Taxonomy" id="1502295"/>
    <lineage>
        <taxon>Archaea</taxon>
        <taxon>Nitrososphaerota</taxon>
        <taxon>Marine Group I</taxon>
    </lineage>
</organism>